<protein>
    <submittedName>
        <fullName evidence="2">Uncharacterized protein</fullName>
    </submittedName>
</protein>
<proteinExistence type="predicted"/>
<feature type="region of interest" description="Disordered" evidence="1">
    <location>
        <begin position="1"/>
        <end position="23"/>
    </location>
</feature>
<name>A0A077NSU0_XENBV</name>
<gene>
    <name evidence="2" type="ORF">XBFM1_2390029</name>
</gene>
<sequence>MENAALLPVTPNQKRQNQPTINLTGKSGQTARFIISDKQKQWIQPYSSFHLYEYYTE</sequence>
<feature type="compositionally biased region" description="Polar residues" evidence="1">
    <location>
        <begin position="10"/>
        <end position="23"/>
    </location>
</feature>
<comment type="caution">
    <text evidence="2">The sequence shown here is derived from an EMBL/GenBank/DDBJ whole genome shotgun (WGS) entry which is preliminary data.</text>
</comment>
<organism evidence="2">
    <name type="scientific">Xenorhabdus bovienii str. feltiae Moldova</name>
    <dbReference type="NCBI Taxonomy" id="1398200"/>
    <lineage>
        <taxon>Bacteria</taxon>
        <taxon>Pseudomonadati</taxon>
        <taxon>Pseudomonadota</taxon>
        <taxon>Gammaproteobacteria</taxon>
        <taxon>Enterobacterales</taxon>
        <taxon>Morganellaceae</taxon>
        <taxon>Xenorhabdus</taxon>
    </lineage>
</organism>
<dbReference type="EMBL" id="CBSV010000156">
    <property type="protein sequence ID" value="CDH01935.1"/>
    <property type="molecule type" value="Genomic_DNA"/>
</dbReference>
<accession>A0A077NSU0</accession>
<dbReference type="AlphaFoldDB" id="A0A077NSU0"/>
<evidence type="ECO:0000256" key="1">
    <source>
        <dbReference type="SAM" id="MobiDB-lite"/>
    </source>
</evidence>
<dbReference type="HOGENOM" id="CLU_2995670_0_0_6"/>
<dbReference type="Proteomes" id="UP000028487">
    <property type="component" value="Unassembled WGS sequence"/>
</dbReference>
<reference evidence="2" key="1">
    <citation type="submission" date="2013-07" db="EMBL/GenBank/DDBJ databases">
        <title>Sub-species coevolution in mutualistic symbiosis.</title>
        <authorList>
            <person name="Murfin K."/>
            <person name="Klassen J."/>
            <person name="Lee M."/>
            <person name="Forst S."/>
            <person name="Stock P."/>
            <person name="Goodrich-Blair H."/>
        </authorList>
    </citation>
    <scope>NUCLEOTIDE SEQUENCE [LARGE SCALE GENOMIC DNA]</scope>
    <source>
        <strain evidence="2">Feltiae Moldova</strain>
    </source>
</reference>
<evidence type="ECO:0000313" key="2">
    <source>
        <dbReference type="EMBL" id="CDH01935.1"/>
    </source>
</evidence>